<evidence type="ECO:0000313" key="2">
    <source>
        <dbReference type="EMBL" id="MEM5948137.1"/>
    </source>
</evidence>
<organism evidence="2 3">
    <name type="scientific">Rarispira pelagica</name>
    <dbReference type="NCBI Taxonomy" id="3141764"/>
    <lineage>
        <taxon>Bacteria</taxon>
        <taxon>Pseudomonadati</taxon>
        <taxon>Spirochaetota</taxon>
        <taxon>Spirochaetia</taxon>
        <taxon>Winmispirales</taxon>
        <taxon>Winmispiraceae</taxon>
        <taxon>Rarispira</taxon>
    </lineage>
</organism>
<gene>
    <name evidence="2" type="ORF">WKV44_06245</name>
</gene>
<dbReference type="RefSeq" id="WP_420069583.1">
    <property type="nucleotide sequence ID" value="NZ_JBCHKQ010000002.1"/>
</dbReference>
<proteinExistence type="predicted"/>
<name>A0ABU9UDB0_9SPIR</name>
<protein>
    <recommendedName>
        <fullName evidence="4">Outer membrane lipoprotein carrier protein LolA</fullName>
    </recommendedName>
</protein>
<comment type="caution">
    <text evidence="2">The sequence shown here is derived from an EMBL/GenBank/DDBJ whole genome shotgun (WGS) entry which is preliminary data.</text>
</comment>
<dbReference type="EMBL" id="JBCHKQ010000002">
    <property type="protein sequence ID" value="MEM5948137.1"/>
    <property type="molecule type" value="Genomic_DNA"/>
</dbReference>
<feature type="signal peptide" evidence="1">
    <location>
        <begin position="1"/>
        <end position="23"/>
    </location>
</feature>
<evidence type="ECO:0008006" key="4">
    <source>
        <dbReference type="Google" id="ProtNLM"/>
    </source>
</evidence>
<keyword evidence="1" id="KW-0732">Signal</keyword>
<sequence>MKIYRLCVVFLVLVFFSVFPVFADNPEPDASIVIKQTALNKFLEAIGPLSNKERFSVAGVRGEYVWEIRNPRIVLESDRARFEGDVSVKVPSLRISYTAPARGEVSVRYDLDSNRIKVRVTRASFDVVVKVLGKRLKVAEVDLARFYTIAFDFPGPKPFESFVEVTLPDKRKKDIRITTVPVLRIEKGQIVVGSELRYSPSDKR</sequence>
<evidence type="ECO:0000313" key="3">
    <source>
        <dbReference type="Proteomes" id="UP001466331"/>
    </source>
</evidence>
<dbReference type="Proteomes" id="UP001466331">
    <property type="component" value="Unassembled WGS sequence"/>
</dbReference>
<evidence type="ECO:0000256" key="1">
    <source>
        <dbReference type="SAM" id="SignalP"/>
    </source>
</evidence>
<keyword evidence="3" id="KW-1185">Reference proteome</keyword>
<accession>A0ABU9UDB0</accession>
<feature type="chain" id="PRO_5045806558" description="Outer membrane lipoprotein carrier protein LolA" evidence="1">
    <location>
        <begin position="24"/>
        <end position="204"/>
    </location>
</feature>
<reference evidence="2 3" key="1">
    <citation type="submission" date="2024-03" db="EMBL/GenBank/DDBJ databases">
        <title>Ignisphaera cupida sp. nov., a hyperthermophilic hydrolytic archaeon from a hot spring of Kamchatka, and proposal of Ignisphaeraceae fam. nov.</title>
        <authorList>
            <person name="Podosokorskaya O.A."/>
            <person name="Elcheninov A.G."/>
            <person name="Maltseva A.I."/>
            <person name="Zayulina K.S."/>
            <person name="Novikov A."/>
            <person name="Merkel A.Y."/>
        </authorList>
    </citation>
    <scope>NUCLEOTIDE SEQUENCE [LARGE SCALE GENOMIC DNA]</scope>
    <source>
        <strain evidence="2 3">38H-sp</strain>
    </source>
</reference>